<keyword evidence="3" id="KW-0804">Transcription</keyword>
<keyword evidence="2" id="KW-0238">DNA-binding</keyword>
<sequence length="334" mass="37527">MPNIHDVAKLAGVSIATVSRVINGAEKVSEETRRKVISAIKQLGYKPMPSLRKASELLYNIGVLVPSLKGYHYTEILMGIEEFANKHDFEVMVSVPKLIPEEEKHVLDQYFKRKIDGIILCELMGGVNFIKPFIKSGIPIVVLDYDIEEILCDSVNIDNFSGAMSALKYLYSNGHRKILYLRGPKYSPAAVNREKAVRKFQDKHKDVEIFLSENEGYNPEDGYFAIVNHLKKHGLNFTAVFAINDWAAIGTMRALREAGLSIPEDVSVIGYDNAPYSEFLYPPLTTIHQPRWEMGQTAAQLIIERITKTGPKIPRNVILPTKLIERASVKKIGA</sequence>
<evidence type="ECO:0000256" key="3">
    <source>
        <dbReference type="ARBA" id="ARBA00023163"/>
    </source>
</evidence>
<organism evidence="5 6">
    <name type="scientific">Fervidobacterium gondwanense DSM 13020</name>
    <dbReference type="NCBI Taxonomy" id="1121883"/>
    <lineage>
        <taxon>Bacteria</taxon>
        <taxon>Thermotogati</taxon>
        <taxon>Thermotogota</taxon>
        <taxon>Thermotogae</taxon>
        <taxon>Thermotogales</taxon>
        <taxon>Fervidobacteriaceae</taxon>
        <taxon>Fervidobacterium</taxon>
    </lineage>
</organism>
<protein>
    <submittedName>
        <fullName evidence="5">Transcriptional regulator, LacI family</fullName>
    </submittedName>
</protein>
<dbReference type="EMBL" id="FRDJ01000001">
    <property type="protein sequence ID" value="SHN52018.1"/>
    <property type="molecule type" value="Genomic_DNA"/>
</dbReference>
<dbReference type="InterPro" id="IPR046335">
    <property type="entry name" value="LacI/GalR-like_sensor"/>
</dbReference>
<dbReference type="InterPro" id="IPR000843">
    <property type="entry name" value="HTH_LacI"/>
</dbReference>
<dbReference type="CDD" id="cd01392">
    <property type="entry name" value="HTH_LacI"/>
    <property type="match status" value="1"/>
</dbReference>
<keyword evidence="6" id="KW-1185">Reference proteome</keyword>
<dbReference type="AlphaFoldDB" id="A0A1M7S0N5"/>
<dbReference type="GO" id="GO:0000976">
    <property type="term" value="F:transcription cis-regulatory region binding"/>
    <property type="evidence" value="ECO:0007669"/>
    <property type="project" value="TreeGrafter"/>
</dbReference>
<dbReference type="SMART" id="SM00354">
    <property type="entry name" value="HTH_LACI"/>
    <property type="match status" value="1"/>
</dbReference>
<feature type="domain" description="HTH lacI-type" evidence="4">
    <location>
        <begin position="2"/>
        <end position="56"/>
    </location>
</feature>
<dbReference type="Pfam" id="PF00356">
    <property type="entry name" value="LacI"/>
    <property type="match status" value="1"/>
</dbReference>
<keyword evidence="1" id="KW-0805">Transcription regulation</keyword>
<dbReference type="RefSeq" id="WP_072757754.1">
    <property type="nucleotide sequence ID" value="NZ_FRDJ01000001.1"/>
</dbReference>
<dbReference type="PANTHER" id="PTHR30146:SF24">
    <property type="entry name" value="XYLOSE OPERON REGULATORY PROTEIN"/>
    <property type="match status" value="1"/>
</dbReference>
<dbReference type="PANTHER" id="PTHR30146">
    <property type="entry name" value="LACI-RELATED TRANSCRIPTIONAL REPRESSOR"/>
    <property type="match status" value="1"/>
</dbReference>
<evidence type="ECO:0000259" key="4">
    <source>
        <dbReference type="PROSITE" id="PS50932"/>
    </source>
</evidence>
<dbReference type="PROSITE" id="PS00356">
    <property type="entry name" value="HTH_LACI_1"/>
    <property type="match status" value="1"/>
</dbReference>
<evidence type="ECO:0000313" key="6">
    <source>
        <dbReference type="Proteomes" id="UP000184207"/>
    </source>
</evidence>
<dbReference type="SUPFAM" id="SSF53822">
    <property type="entry name" value="Periplasmic binding protein-like I"/>
    <property type="match status" value="1"/>
</dbReference>
<dbReference type="InterPro" id="IPR028082">
    <property type="entry name" value="Peripla_BP_I"/>
</dbReference>
<dbReference type="SUPFAM" id="SSF47413">
    <property type="entry name" value="lambda repressor-like DNA-binding domains"/>
    <property type="match status" value="1"/>
</dbReference>
<evidence type="ECO:0000256" key="2">
    <source>
        <dbReference type="ARBA" id="ARBA00023125"/>
    </source>
</evidence>
<dbReference type="STRING" id="1121883.SAMN02745226_00406"/>
<dbReference type="PROSITE" id="PS50932">
    <property type="entry name" value="HTH_LACI_2"/>
    <property type="match status" value="1"/>
</dbReference>
<gene>
    <name evidence="5" type="ORF">SAMN02745226_00406</name>
</gene>
<name>A0A1M7S0N5_FERGO</name>
<evidence type="ECO:0000313" key="5">
    <source>
        <dbReference type="EMBL" id="SHN52018.1"/>
    </source>
</evidence>
<dbReference type="Pfam" id="PF13377">
    <property type="entry name" value="Peripla_BP_3"/>
    <property type="match status" value="1"/>
</dbReference>
<dbReference type="OrthoDB" id="47944at2"/>
<evidence type="ECO:0000256" key="1">
    <source>
        <dbReference type="ARBA" id="ARBA00023015"/>
    </source>
</evidence>
<dbReference type="Proteomes" id="UP000184207">
    <property type="component" value="Unassembled WGS sequence"/>
</dbReference>
<dbReference type="PRINTS" id="PR00036">
    <property type="entry name" value="HTHLACI"/>
</dbReference>
<dbReference type="Gene3D" id="3.40.50.2300">
    <property type="match status" value="2"/>
</dbReference>
<accession>A0A1M7S0N5</accession>
<dbReference type="Gene3D" id="1.10.260.40">
    <property type="entry name" value="lambda repressor-like DNA-binding domains"/>
    <property type="match status" value="1"/>
</dbReference>
<proteinExistence type="predicted"/>
<dbReference type="GO" id="GO:0003700">
    <property type="term" value="F:DNA-binding transcription factor activity"/>
    <property type="evidence" value="ECO:0007669"/>
    <property type="project" value="TreeGrafter"/>
</dbReference>
<reference evidence="6" key="1">
    <citation type="submission" date="2016-12" db="EMBL/GenBank/DDBJ databases">
        <authorList>
            <person name="Varghese N."/>
            <person name="Submissions S."/>
        </authorList>
    </citation>
    <scope>NUCLEOTIDE SEQUENCE [LARGE SCALE GENOMIC DNA]</scope>
    <source>
        <strain evidence="6">DSM 13020</strain>
    </source>
</reference>
<dbReference type="InterPro" id="IPR010982">
    <property type="entry name" value="Lambda_DNA-bd_dom_sf"/>
</dbReference>